<dbReference type="PANTHER" id="PTHR10676:SF352">
    <property type="entry name" value="CYTOPLASMIC DYNEIN 2 HEAVY CHAIN 1"/>
    <property type="match status" value="1"/>
</dbReference>
<dbReference type="PANTHER" id="PTHR10676">
    <property type="entry name" value="DYNEIN HEAVY CHAIN FAMILY PROTEIN"/>
    <property type="match status" value="1"/>
</dbReference>
<evidence type="ECO:0000313" key="3">
    <source>
        <dbReference type="EMBL" id="KOB77908.1"/>
    </source>
</evidence>
<feature type="domain" description="Dynein heavy chain coiled coil stalk" evidence="2">
    <location>
        <begin position="83"/>
        <end position="233"/>
    </location>
</feature>
<sequence length="1003" mass="111314">MFSISKHIRENVRSLRAPPDVVRDVLEGVLRLMGIADTSWSAMKNFLSKRGVKEDIRLVGFRSKIDFNVENGYFSNAQHFRCLDASQISPAALQSVQRLLEKRGASFEASVAKRASAACAPLAAWVRANLEYARALQRVQPLQAHQARLHTNLQEAEDQLSALSSGLASVDQRVSALKEQLGQHTRDAAAIEMRLNAAADTLRAAQHLLDQLAHEYTAWENDLQVMTSLRNYLATSNYLFINTSVKEVDEVRDLGILIDSQLTFVPQTNHVVAKAAKMLGFIKRNSKGFKAHTKLLLYNALVRSQLDYASTSCNLRGIPLIISPYCFREHIKAWCKLIGLKEASFSVINFLSTTEKQLSQLFYCYSSKVLETPKCGFTPLLIDPDGEGLLWLRNTLADVTCDFVSQHSDKLLTAVQHAVSAPGNQLIHYSLQQQNPEISGKSKEIKMQKAKLQKQQHELQENLLRDLSSNSDILHDASLLASLNKTRETNTTISKALEAAHEIERANGEACAKYEPSAKRAAALALAVKRLNARWPLVVLPVDAVLETFVEAVRKANHPWIPDECLKSTAKLKATDEDLYSRLSLHNADLWRQFISSGDLSAVSTLKLSPFESVVSVASIRPDSLYRAITAFVDTVLGGCVARCGGMAGCAGRGARRRLARADGGGLALHQGAASTESFNEEFRMWIVSEYRDIPPLVANACVNVILEAPEGVKSNIMGTLSTWGNYEADPKTVRLHACLAIFHALVQERRAYIPQGACKTVRLHAWLAIFHALVQERRAYIPQGAYKTVRLHACLAIFHALVQERRAYIPQGACKTVRLHVCLSIFHARWCKSGAPTYRKTVRLHACLAIFHALVQERCAYIPQGACKTVRLHACLAIFHALVQERCAYIPQGACKTVRLHACLVIFHALVQERRAYIPQGWSRWYSWEWGEVCACAGAIRAGGAALCLPLYSARVHDAHDARLLGVLHARYLSTATAPTFPVSLPTAGSLQIRDFKFLLLF</sequence>
<dbReference type="Gene3D" id="1.10.8.720">
    <property type="entry name" value="Region D6 of dynein motor"/>
    <property type="match status" value="2"/>
</dbReference>
<dbReference type="GO" id="GO:0060294">
    <property type="term" value="P:cilium movement involved in cell motility"/>
    <property type="evidence" value="ECO:0007669"/>
    <property type="project" value="TreeGrafter"/>
</dbReference>
<dbReference type="InterPro" id="IPR042219">
    <property type="entry name" value="AAA_lid_11_sf"/>
</dbReference>
<dbReference type="GO" id="GO:0045505">
    <property type="term" value="F:dynein intermediate chain binding"/>
    <property type="evidence" value="ECO:0007669"/>
    <property type="project" value="InterPro"/>
</dbReference>
<reference evidence="3 4" key="1">
    <citation type="journal article" date="2015" name="Genome Biol. Evol.">
        <title>The genome of winter moth (Operophtera brumata) provides a genomic perspective on sexual dimorphism and phenology.</title>
        <authorList>
            <person name="Derks M.F."/>
            <person name="Smit S."/>
            <person name="Salis L."/>
            <person name="Schijlen E."/>
            <person name="Bossers A."/>
            <person name="Mateman C."/>
            <person name="Pijl A.S."/>
            <person name="de Ridder D."/>
            <person name="Groenen M.A."/>
            <person name="Visser M.E."/>
            <person name="Megens H.J."/>
        </authorList>
    </citation>
    <scope>NUCLEOTIDE SEQUENCE [LARGE SCALE GENOMIC DNA]</scope>
    <source>
        <strain evidence="3">WM2013NL</strain>
        <tissue evidence="3">Head and thorax</tissue>
    </source>
</reference>
<gene>
    <name evidence="3" type="ORF">OBRU01_03289</name>
</gene>
<dbReference type="InterPro" id="IPR026983">
    <property type="entry name" value="DHC"/>
</dbReference>
<dbReference type="GO" id="GO:0008569">
    <property type="term" value="F:minus-end-directed microtubule motor activity"/>
    <property type="evidence" value="ECO:0007669"/>
    <property type="project" value="TreeGrafter"/>
</dbReference>
<organism evidence="3 4">
    <name type="scientific">Operophtera brumata</name>
    <name type="common">Winter moth</name>
    <name type="synonym">Phalaena brumata</name>
    <dbReference type="NCBI Taxonomy" id="104452"/>
    <lineage>
        <taxon>Eukaryota</taxon>
        <taxon>Metazoa</taxon>
        <taxon>Ecdysozoa</taxon>
        <taxon>Arthropoda</taxon>
        <taxon>Hexapoda</taxon>
        <taxon>Insecta</taxon>
        <taxon>Pterygota</taxon>
        <taxon>Neoptera</taxon>
        <taxon>Endopterygota</taxon>
        <taxon>Lepidoptera</taxon>
        <taxon>Glossata</taxon>
        <taxon>Ditrysia</taxon>
        <taxon>Geometroidea</taxon>
        <taxon>Geometridae</taxon>
        <taxon>Larentiinae</taxon>
        <taxon>Operophtera</taxon>
    </lineage>
</organism>
<dbReference type="GO" id="GO:0030286">
    <property type="term" value="C:dynein complex"/>
    <property type="evidence" value="ECO:0007669"/>
    <property type="project" value="InterPro"/>
</dbReference>
<evidence type="ECO:0000256" key="1">
    <source>
        <dbReference type="SAM" id="Coils"/>
    </source>
</evidence>
<dbReference type="AlphaFoldDB" id="A0A0L7LQY1"/>
<keyword evidence="4" id="KW-1185">Reference proteome</keyword>
<dbReference type="InterPro" id="IPR024743">
    <property type="entry name" value="Dynein_HC_stalk"/>
</dbReference>
<evidence type="ECO:0000259" key="2">
    <source>
        <dbReference type="Pfam" id="PF12777"/>
    </source>
</evidence>
<name>A0A0L7LQY1_OPEBR</name>
<dbReference type="STRING" id="104452.A0A0L7LQY1"/>
<protein>
    <submittedName>
        <fullName evidence="3">Cytoplasmic dynein 2 heavy chain 1</fullName>
    </submittedName>
</protein>
<dbReference type="GO" id="GO:0097729">
    <property type="term" value="C:9+2 motile cilium"/>
    <property type="evidence" value="ECO:0007669"/>
    <property type="project" value="TreeGrafter"/>
</dbReference>
<feature type="coiled-coil region" evidence="1">
    <location>
        <begin position="153"/>
        <end position="222"/>
    </location>
</feature>
<keyword evidence="1" id="KW-0175">Coiled coil</keyword>
<proteinExistence type="predicted"/>
<accession>A0A0L7LQY1</accession>
<evidence type="ECO:0000313" key="4">
    <source>
        <dbReference type="Proteomes" id="UP000037510"/>
    </source>
</evidence>
<comment type="caution">
    <text evidence="3">The sequence shown here is derived from an EMBL/GenBank/DDBJ whole genome shotgun (WGS) entry which is preliminary data.</text>
</comment>
<dbReference type="GO" id="GO:0051959">
    <property type="term" value="F:dynein light intermediate chain binding"/>
    <property type="evidence" value="ECO:0007669"/>
    <property type="project" value="InterPro"/>
</dbReference>
<dbReference type="Pfam" id="PF12777">
    <property type="entry name" value="MT"/>
    <property type="match status" value="1"/>
</dbReference>
<dbReference type="EMBL" id="JTDY01000285">
    <property type="protein sequence ID" value="KOB77908.1"/>
    <property type="molecule type" value="Genomic_DNA"/>
</dbReference>
<dbReference type="Proteomes" id="UP000037510">
    <property type="component" value="Unassembled WGS sequence"/>
</dbReference>
<dbReference type="Gene3D" id="1.20.920.20">
    <property type="match status" value="2"/>
</dbReference>